<dbReference type="NCBIfam" id="TIGR01509">
    <property type="entry name" value="HAD-SF-IA-v3"/>
    <property type="match status" value="1"/>
</dbReference>
<dbReference type="NCBIfam" id="TIGR01549">
    <property type="entry name" value="HAD-SF-IA-v1"/>
    <property type="match status" value="1"/>
</dbReference>
<dbReference type="Pfam" id="PF00702">
    <property type="entry name" value="Hydrolase"/>
    <property type="match status" value="1"/>
</dbReference>
<dbReference type="SFLD" id="SFLDS00003">
    <property type="entry name" value="Haloacid_Dehalogenase"/>
    <property type="match status" value="1"/>
</dbReference>
<keyword evidence="5" id="KW-1185">Reference proteome</keyword>
<organism evidence="4 5">
    <name type="scientific">Marinomonas phaeophyticola</name>
    <dbReference type="NCBI Taxonomy" id="3004091"/>
    <lineage>
        <taxon>Bacteria</taxon>
        <taxon>Pseudomonadati</taxon>
        <taxon>Pseudomonadota</taxon>
        <taxon>Gammaproteobacteria</taxon>
        <taxon>Oceanospirillales</taxon>
        <taxon>Oceanospirillaceae</taxon>
        <taxon>Marinomonas</taxon>
    </lineage>
</organism>
<dbReference type="GO" id="GO:0016787">
    <property type="term" value="F:hydrolase activity"/>
    <property type="evidence" value="ECO:0007669"/>
    <property type="project" value="UniProtKB-KW"/>
</dbReference>
<dbReference type="SFLD" id="SFLDG01129">
    <property type="entry name" value="C1.5:_HAD__Beta-PGM__Phosphata"/>
    <property type="match status" value="1"/>
</dbReference>
<dbReference type="InterPro" id="IPR051400">
    <property type="entry name" value="HAD-like_hydrolase"/>
</dbReference>
<dbReference type="Gene3D" id="3.40.50.1000">
    <property type="entry name" value="HAD superfamily/HAD-like"/>
    <property type="match status" value="1"/>
</dbReference>
<dbReference type="RefSeq" id="WP_269124887.1">
    <property type="nucleotide sequence ID" value="NZ_JAPUBN010000014.1"/>
</dbReference>
<dbReference type="InterPro" id="IPR036412">
    <property type="entry name" value="HAD-like_sf"/>
</dbReference>
<dbReference type="PRINTS" id="PR00413">
    <property type="entry name" value="HADHALOGNASE"/>
</dbReference>
<sequence length="236" mass="27309">MNLITFDLDNTLWDVEPVIIRADFAMENWFDDRFPDFSRRFNSEKLQEIKIELISKDPLLKIDISKVRVEMYRQALILFGLPQEESSKVAVSAFSHFNEWRQKVDHYPHTRDMLKQLKKNYRLAVITNGNADVFHPYVGLGDVFEFAIRADKEGVSKPDVSLFRKAANAVNLPTESVIHIGDNPYDDVFGANQAGCRSVWFNRHGARRWKDSWPGRPDAEIHSLIELPSVVAYLTR</sequence>
<keyword evidence="2 4" id="KW-0378">Hydrolase</keyword>
<dbReference type="PANTHER" id="PTHR46470">
    <property type="entry name" value="N-ACYLNEURAMINATE-9-PHOSPHATASE"/>
    <property type="match status" value="1"/>
</dbReference>
<dbReference type="PANTHER" id="PTHR46470:SF4">
    <property type="entry name" value="5-AMINO-6-(5-PHOSPHO-D-RIBITYLAMINO)URACIL PHOSPHATASE YIGB"/>
    <property type="match status" value="1"/>
</dbReference>
<dbReference type="EMBL" id="JAPUBN010000014">
    <property type="protein sequence ID" value="MCZ2721798.1"/>
    <property type="molecule type" value="Genomic_DNA"/>
</dbReference>
<evidence type="ECO:0000256" key="2">
    <source>
        <dbReference type="ARBA" id="ARBA00022801"/>
    </source>
</evidence>
<comment type="caution">
    <text evidence="4">The sequence shown here is derived from an EMBL/GenBank/DDBJ whole genome shotgun (WGS) entry which is preliminary data.</text>
</comment>
<dbReference type="InterPro" id="IPR006439">
    <property type="entry name" value="HAD-SF_hydro_IA"/>
</dbReference>
<evidence type="ECO:0000256" key="1">
    <source>
        <dbReference type="ARBA" id="ARBA00001946"/>
    </source>
</evidence>
<accession>A0ABT4JU03</accession>
<evidence type="ECO:0000313" key="5">
    <source>
        <dbReference type="Proteomes" id="UP001149719"/>
    </source>
</evidence>
<gene>
    <name evidence="4" type="ORF">O1D97_09070</name>
</gene>
<proteinExistence type="predicted"/>
<comment type="cofactor">
    <cofactor evidence="1">
        <name>Mg(2+)</name>
        <dbReference type="ChEBI" id="CHEBI:18420"/>
    </cofactor>
</comment>
<protein>
    <submittedName>
        <fullName evidence="4">HAD-IA family hydrolase</fullName>
    </submittedName>
</protein>
<dbReference type="SUPFAM" id="SSF56784">
    <property type="entry name" value="HAD-like"/>
    <property type="match status" value="1"/>
</dbReference>
<dbReference type="Proteomes" id="UP001149719">
    <property type="component" value="Unassembled WGS sequence"/>
</dbReference>
<evidence type="ECO:0000313" key="4">
    <source>
        <dbReference type="EMBL" id="MCZ2721798.1"/>
    </source>
</evidence>
<dbReference type="InterPro" id="IPR023214">
    <property type="entry name" value="HAD_sf"/>
</dbReference>
<reference evidence="4" key="1">
    <citation type="submission" date="2022-12" db="EMBL/GenBank/DDBJ databases">
        <title>Marinomonas 15G1-11 sp. nov, isolated from marine algae.</title>
        <authorList>
            <person name="Butt M."/>
            <person name="Choi D.G."/>
            <person name="Kim J.M."/>
            <person name="Lee J.K."/>
            <person name="Baek J.H."/>
            <person name="Jeon C.O."/>
        </authorList>
    </citation>
    <scope>NUCLEOTIDE SEQUENCE</scope>
    <source>
        <strain evidence="4">15G1-11</strain>
    </source>
</reference>
<keyword evidence="3" id="KW-0460">Magnesium</keyword>
<name>A0ABT4JU03_9GAMM</name>
<dbReference type="Gene3D" id="1.20.120.1600">
    <property type="match status" value="1"/>
</dbReference>
<evidence type="ECO:0000256" key="3">
    <source>
        <dbReference type="ARBA" id="ARBA00022842"/>
    </source>
</evidence>